<dbReference type="Proteomes" id="UP000592180">
    <property type="component" value="Unassembled WGS sequence"/>
</dbReference>
<proteinExistence type="predicted"/>
<evidence type="ECO:0000313" key="3">
    <source>
        <dbReference type="Proteomes" id="UP000592180"/>
    </source>
</evidence>
<feature type="transmembrane region" description="Helical" evidence="1">
    <location>
        <begin position="20"/>
        <end position="40"/>
    </location>
</feature>
<keyword evidence="1" id="KW-0472">Membrane</keyword>
<dbReference type="AlphaFoldDB" id="A0A840K9J8"/>
<feature type="transmembrane region" description="Helical" evidence="1">
    <location>
        <begin position="103"/>
        <end position="122"/>
    </location>
</feature>
<gene>
    <name evidence="2" type="ORF">HNP38_001291</name>
</gene>
<protein>
    <submittedName>
        <fullName evidence="2">Uncharacterized protein</fullName>
    </submittedName>
</protein>
<feature type="transmembrane region" description="Helical" evidence="1">
    <location>
        <begin position="128"/>
        <end position="148"/>
    </location>
</feature>
<evidence type="ECO:0000313" key="2">
    <source>
        <dbReference type="EMBL" id="MBB4806019.1"/>
    </source>
</evidence>
<evidence type="ECO:0000256" key="1">
    <source>
        <dbReference type="SAM" id="Phobius"/>
    </source>
</evidence>
<dbReference type="RefSeq" id="WP_184186246.1">
    <property type="nucleotide sequence ID" value="NZ_JACHLE010000001.1"/>
</dbReference>
<organism evidence="2 3">
    <name type="scientific">Chryseobacterium defluvii</name>
    <dbReference type="NCBI Taxonomy" id="160396"/>
    <lineage>
        <taxon>Bacteria</taxon>
        <taxon>Pseudomonadati</taxon>
        <taxon>Bacteroidota</taxon>
        <taxon>Flavobacteriia</taxon>
        <taxon>Flavobacteriales</taxon>
        <taxon>Weeksellaceae</taxon>
        <taxon>Chryseobacterium group</taxon>
        <taxon>Chryseobacterium</taxon>
    </lineage>
</organism>
<feature type="transmembrane region" description="Helical" evidence="1">
    <location>
        <begin position="46"/>
        <end position="66"/>
    </location>
</feature>
<dbReference type="EMBL" id="JACHLE010000001">
    <property type="protein sequence ID" value="MBB4806019.1"/>
    <property type="molecule type" value="Genomic_DNA"/>
</dbReference>
<name>A0A840K9J8_9FLAO</name>
<keyword evidence="1" id="KW-1133">Transmembrane helix</keyword>
<reference evidence="2 3" key="1">
    <citation type="submission" date="2020-08" db="EMBL/GenBank/DDBJ databases">
        <title>Functional genomics of gut bacteria from endangered species of beetles.</title>
        <authorList>
            <person name="Carlos-Shanley C."/>
        </authorList>
    </citation>
    <scope>NUCLEOTIDE SEQUENCE [LARGE SCALE GENOMIC DNA]</scope>
    <source>
        <strain evidence="2 3">S00151</strain>
    </source>
</reference>
<keyword evidence="1" id="KW-0812">Transmembrane</keyword>
<comment type="caution">
    <text evidence="2">The sequence shown here is derived from an EMBL/GenBank/DDBJ whole genome shotgun (WGS) entry which is preliminary data.</text>
</comment>
<keyword evidence="3" id="KW-1185">Reference proteome</keyword>
<accession>A0A840K9J8</accession>
<sequence length="164" mass="19275">MDFLQQLQHFTKGEIQQGKWMIGIAVVLFPFAVFLFKTNLSLQKGIVIPVCLLMLISIAYGGYVLYSKPGHFMKTEKQYHYNPKQALDSEWQKAKSDDKSYRILKYVWGFCTIVFIILYFVFTKDYYKGLSIGFAGLFFALLLIDSFFHQRLNMYIENLQKFIN</sequence>